<organism evidence="14 15">
    <name type="scientific">Pseudidiomarina insulisalsae</name>
    <dbReference type="NCBI Taxonomy" id="575789"/>
    <lineage>
        <taxon>Bacteria</taxon>
        <taxon>Pseudomonadati</taxon>
        <taxon>Pseudomonadota</taxon>
        <taxon>Gammaproteobacteria</taxon>
        <taxon>Alteromonadales</taxon>
        <taxon>Idiomarinaceae</taxon>
        <taxon>Pseudidiomarina</taxon>
    </lineage>
</organism>
<keyword evidence="9" id="KW-0067">ATP-binding</keyword>
<dbReference type="EMBL" id="PIPY01000001">
    <property type="protein sequence ID" value="RUO63723.1"/>
    <property type="molecule type" value="Genomic_DNA"/>
</dbReference>
<evidence type="ECO:0000256" key="3">
    <source>
        <dbReference type="ARBA" id="ARBA00021197"/>
    </source>
</evidence>
<dbReference type="RefSeq" id="WP_126753432.1">
    <property type="nucleotide sequence ID" value="NZ_PIPY01000001.1"/>
</dbReference>
<dbReference type="Pfam" id="PF00696">
    <property type="entry name" value="AA_kinase"/>
    <property type="match status" value="1"/>
</dbReference>
<keyword evidence="5" id="KW-0028">Amino-acid biosynthesis</keyword>
<evidence type="ECO:0000256" key="7">
    <source>
        <dbReference type="ARBA" id="ARBA00022741"/>
    </source>
</evidence>
<proteinExistence type="predicted"/>
<dbReference type="GO" id="GO:0006526">
    <property type="term" value="P:L-arginine biosynthetic process"/>
    <property type="evidence" value="ECO:0007669"/>
    <property type="project" value="UniProtKB-KW"/>
</dbReference>
<keyword evidence="4" id="KW-0055">Arginine biosynthesis</keyword>
<keyword evidence="7" id="KW-0547">Nucleotide-binding</keyword>
<dbReference type="GO" id="GO:0005524">
    <property type="term" value="F:ATP binding"/>
    <property type="evidence" value="ECO:0007669"/>
    <property type="project" value="UniProtKB-KW"/>
</dbReference>
<evidence type="ECO:0000256" key="1">
    <source>
        <dbReference type="ARBA" id="ARBA00004828"/>
    </source>
</evidence>
<evidence type="ECO:0000256" key="2">
    <source>
        <dbReference type="ARBA" id="ARBA00013065"/>
    </source>
</evidence>
<gene>
    <name evidence="14" type="primary">argB</name>
    <name evidence="14" type="ORF">CWI71_01270</name>
</gene>
<evidence type="ECO:0000256" key="6">
    <source>
        <dbReference type="ARBA" id="ARBA00022679"/>
    </source>
</evidence>
<evidence type="ECO:0000256" key="5">
    <source>
        <dbReference type="ARBA" id="ARBA00022605"/>
    </source>
</evidence>
<dbReference type="PANTHER" id="PTHR23342:SF0">
    <property type="entry name" value="N-ACETYLGLUTAMATE SYNTHASE, MITOCHONDRIAL"/>
    <property type="match status" value="1"/>
</dbReference>
<accession>A0A432YQR3</accession>
<dbReference type="SUPFAM" id="SSF53633">
    <property type="entry name" value="Carbamate kinase-like"/>
    <property type="match status" value="1"/>
</dbReference>
<comment type="caution">
    <text evidence="14">The sequence shown here is derived from an EMBL/GenBank/DDBJ whole genome shotgun (WGS) entry which is preliminary data.</text>
</comment>
<sequence length="260" mass="26926">MSSPLIIKLGGRVLTDSLALQQLLTTVQRLAALRPLVLVHGGGDQVQSLLQQLGHDSVKVEGQRVTPAAHIPIVAGVLAGDINSQLCALALQHGLQPVGLTLQAGDTVRCEVDTSRGAVGIPQPGSGKLLQLLIEQNYLPVLSSLGVSASGERLNVNADLAAAVVAQVLHGDLILLTDVAGILDHAGLLIDIITAEQAPELISNGTVRDGMVVKLTAALQAAQMLLPTAARRTIAVAGWHDANALTRLARGEPAGTRIHV</sequence>
<keyword evidence="8 14" id="KW-0418">Kinase</keyword>
<dbReference type="AlphaFoldDB" id="A0A432YQR3"/>
<dbReference type="NCBIfam" id="TIGR00761">
    <property type="entry name" value="argB"/>
    <property type="match status" value="1"/>
</dbReference>
<dbReference type="InterPro" id="IPR004662">
    <property type="entry name" value="AcgluKinase_fam"/>
</dbReference>
<comment type="catalytic activity">
    <reaction evidence="12">
        <text>N-acetyl-L-glutamate + ATP = N-acetyl-L-glutamyl 5-phosphate + ADP</text>
        <dbReference type="Rhea" id="RHEA:14629"/>
        <dbReference type="ChEBI" id="CHEBI:30616"/>
        <dbReference type="ChEBI" id="CHEBI:44337"/>
        <dbReference type="ChEBI" id="CHEBI:57936"/>
        <dbReference type="ChEBI" id="CHEBI:456216"/>
        <dbReference type="EC" id="2.7.2.8"/>
    </reaction>
</comment>
<evidence type="ECO:0000256" key="12">
    <source>
        <dbReference type="ARBA" id="ARBA00048141"/>
    </source>
</evidence>
<dbReference type="InterPro" id="IPR036393">
    <property type="entry name" value="AceGlu_kinase-like_sf"/>
</dbReference>
<dbReference type="Gene3D" id="3.40.1160.10">
    <property type="entry name" value="Acetylglutamate kinase-like"/>
    <property type="match status" value="1"/>
</dbReference>
<name>A0A432YQR3_9GAMM</name>
<evidence type="ECO:0000256" key="8">
    <source>
        <dbReference type="ARBA" id="ARBA00022777"/>
    </source>
</evidence>
<evidence type="ECO:0000256" key="9">
    <source>
        <dbReference type="ARBA" id="ARBA00022840"/>
    </source>
</evidence>
<evidence type="ECO:0000256" key="10">
    <source>
        <dbReference type="ARBA" id="ARBA00030178"/>
    </source>
</evidence>
<comment type="pathway">
    <text evidence="1">Amino-acid biosynthesis; L-arginine biosynthesis; N(2)-acetyl-L-ornithine from L-glutamate: step 2/4.</text>
</comment>
<dbReference type="Proteomes" id="UP000288259">
    <property type="component" value="Unassembled WGS sequence"/>
</dbReference>
<keyword evidence="15" id="KW-1185">Reference proteome</keyword>
<dbReference type="InterPro" id="IPR001048">
    <property type="entry name" value="Asp/Glu/Uridylate_kinase"/>
</dbReference>
<evidence type="ECO:0000313" key="15">
    <source>
        <dbReference type="Proteomes" id="UP000288259"/>
    </source>
</evidence>
<dbReference type="GO" id="GO:0005737">
    <property type="term" value="C:cytoplasm"/>
    <property type="evidence" value="ECO:0007669"/>
    <property type="project" value="InterPro"/>
</dbReference>
<evidence type="ECO:0000259" key="13">
    <source>
        <dbReference type="Pfam" id="PF00696"/>
    </source>
</evidence>
<dbReference type="PANTHER" id="PTHR23342">
    <property type="entry name" value="N-ACETYLGLUTAMATE SYNTHASE"/>
    <property type="match status" value="1"/>
</dbReference>
<protein>
    <recommendedName>
        <fullName evidence="3">Acetylglutamate kinase</fullName>
        <ecNumber evidence="2">2.7.2.8</ecNumber>
    </recommendedName>
    <alternativeName>
        <fullName evidence="10">N-acetyl-L-glutamate 5-phosphotransferase</fullName>
    </alternativeName>
    <alternativeName>
        <fullName evidence="11">NAG kinase</fullName>
    </alternativeName>
</protein>
<dbReference type="GO" id="GO:0003991">
    <property type="term" value="F:acetylglutamate kinase activity"/>
    <property type="evidence" value="ECO:0007669"/>
    <property type="project" value="UniProtKB-EC"/>
</dbReference>
<dbReference type="EC" id="2.7.2.8" evidence="2"/>
<dbReference type="PIRSF" id="PIRSF000728">
    <property type="entry name" value="NAGK"/>
    <property type="match status" value="1"/>
</dbReference>
<evidence type="ECO:0000313" key="14">
    <source>
        <dbReference type="EMBL" id="RUO63723.1"/>
    </source>
</evidence>
<feature type="domain" description="Aspartate/glutamate/uridylate kinase" evidence="13">
    <location>
        <begin position="5"/>
        <end position="224"/>
    </location>
</feature>
<keyword evidence="6" id="KW-0808">Transferase</keyword>
<dbReference type="OrthoDB" id="5915023at2"/>
<evidence type="ECO:0000256" key="4">
    <source>
        <dbReference type="ARBA" id="ARBA00022571"/>
    </source>
</evidence>
<reference evidence="15" key="1">
    <citation type="journal article" date="2018" name="Front. Microbiol.">
        <title>Genome-Based Analysis Reveals the Taxonomy and Diversity of the Family Idiomarinaceae.</title>
        <authorList>
            <person name="Liu Y."/>
            <person name="Lai Q."/>
            <person name="Shao Z."/>
        </authorList>
    </citation>
    <scope>NUCLEOTIDE SEQUENCE [LARGE SCALE GENOMIC DNA]</scope>
    <source>
        <strain evidence="15">CVS-6</strain>
    </source>
</reference>
<evidence type="ECO:0000256" key="11">
    <source>
        <dbReference type="ARBA" id="ARBA00030639"/>
    </source>
</evidence>